<dbReference type="PRINTS" id="PR00449">
    <property type="entry name" value="RASTRNSFRMNG"/>
</dbReference>
<dbReference type="Pfam" id="PF00071">
    <property type="entry name" value="Ras"/>
    <property type="match status" value="1"/>
</dbReference>
<dbReference type="EMBL" id="VLTN01000015">
    <property type="protein sequence ID" value="KAA0153569.1"/>
    <property type="molecule type" value="Genomic_DNA"/>
</dbReference>
<reference evidence="7 8" key="1">
    <citation type="submission" date="2019-07" db="EMBL/GenBank/DDBJ databases">
        <title>Genomes of Cafeteria roenbergensis.</title>
        <authorList>
            <person name="Fischer M.G."/>
            <person name="Hackl T."/>
            <person name="Roman M."/>
        </authorList>
    </citation>
    <scope>NUCLEOTIDE SEQUENCE [LARGE SCALE GENOMIC DNA]</scope>
    <source>
        <strain evidence="3 8">BVI</strain>
        <strain evidence="4 10">Cflag</strain>
        <strain evidence="6 7">E4-10P</strain>
        <strain evidence="5 9">RCC970-E3</strain>
    </source>
</reference>
<dbReference type="Proteomes" id="UP000322899">
    <property type="component" value="Unassembled WGS sequence"/>
</dbReference>
<dbReference type="SMART" id="SM00175">
    <property type="entry name" value="RAB"/>
    <property type="match status" value="1"/>
</dbReference>
<feature type="region of interest" description="Disordered" evidence="2">
    <location>
        <begin position="210"/>
        <end position="258"/>
    </location>
</feature>
<dbReference type="Proteomes" id="UP000323011">
    <property type="component" value="Unassembled WGS sequence"/>
</dbReference>
<name>A0A5A8DJR7_CAFRO</name>
<keyword evidence="8" id="KW-1185">Reference proteome</keyword>
<evidence type="ECO:0000256" key="2">
    <source>
        <dbReference type="SAM" id="MobiDB-lite"/>
    </source>
</evidence>
<evidence type="ECO:0000313" key="6">
    <source>
        <dbReference type="EMBL" id="KAA0165626.1"/>
    </source>
</evidence>
<feature type="compositionally biased region" description="Acidic residues" evidence="2">
    <location>
        <begin position="224"/>
        <end position="245"/>
    </location>
</feature>
<evidence type="ECO:0000313" key="8">
    <source>
        <dbReference type="Proteomes" id="UP000323011"/>
    </source>
</evidence>
<dbReference type="InterPro" id="IPR027417">
    <property type="entry name" value="P-loop_NTPase"/>
</dbReference>
<dbReference type="GO" id="GO:0005525">
    <property type="term" value="F:GTP binding"/>
    <property type="evidence" value="ECO:0007669"/>
    <property type="project" value="InterPro"/>
</dbReference>
<proteinExistence type="predicted"/>
<feature type="compositionally biased region" description="Low complexity" evidence="2">
    <location>
        <begin position="210"/>
        <end position="223"/>
    </location>
</feature>
<dbReference type="SMART" id="SM00176">
    <property type="entry name" value="RAN"/>
    <property type="match status" value="1"/>
</dbReference>
<dbReference type="EMBL" id="VLTO01000093">
    <property type="protein sequence ID" value="KAA0165626.1"/>
    <property type="molecule type" value="Genomic_DNA"/>
</dbReference>
<dbReference type="EMBL" id="VLTL01000079">
    <property type="protein sequence ID" value="KAA0162554.1"/>
    <property type="molecule type" value="Genomic_DNA"/>
</dbReference>
<accession>A0A5A8DJR7</accession>
<comment type="caution">
    <text evidence="6">The sequence shown here is derived from an EMBL/GenBank/DDBJ whole genome shotgun (WGS) entry which is preliminary data.</text>
</comment>
<organism evidence="6 7">
    <name type="scientific">Cafeteria roenbergensis</name>
    <name type="common">Marine flagellate</name>
    <dbReference type="NCBI Taxonomy" id="33653"/>
    <lineage>
        <taxon>Eukaryota</taxon>
        <taxon>Sar</taxon>
        <taxon>Stramenopiles</taxon>
        <taxon>Bigyra</taxon>
        <taxon>Opalozoa</taxon>
        <taxon>Bicosoecida</taxon>
        <taxon>Cafeteriaceae</taxon>
        <taxon>Cafeteria</taxon>
    </lineage>
</organism>
<evidence type="ECO:0000313" key="4">
    <source>
        <dbReference type="EMBL" id="KAA0159978.1"/>
    </source>
</evidence>
<dbReference type="OMA" id="FDLNCTI"/>
<evidence type="ECO:0008006" key="11">
    <source>
        <dbReference type="Google" id="ProtNLM"/>
    </source>
</evidence>
<sequence length="258" mass="28255">MAAAEASPGSDAINIKVAMVGDAGVGKTSLMLRYVTGSFEDSYVESLGVSFLEKRIKLPQAEVVMAIWDLAGGREHRAMLPTACAEAVAVLFVFDLTDTRSLRSVRDWFREVRRHSSTARPLLVGTKFDVFFHKSDDFKEKMTHRARKYAQVMGAPLVFSSALRTINVKKMFRLVFNMAFDLPPTIKQMHDIGTPILEYENAIASMPAADRPAAAAAAPVPEDGVPEAVEEEAEPAAEEETEEEEGAHISEPEPEAEG</sequence>
<evidence type="ECO:0000256" key="1">
    <source>
        <dbReference type="ARBA" id="ARBA00022741"/>
    </source>
</evidence>
<dbReference type="PROSITE" id="PS51421">
    <property type="entry name" value="RAS"/>
    <property type="match status" value="1"/>
</dbReference>
<dbReference type="InterPro" id="IPR001806">
    <property type="entry name" value="Small_GTPase"/>
</dbReference>
<keyword evidence="1" id="KW-0547">Nucleotide-binding</keyword>
<dbReference type="NCBIfam" id="TIGR00231">
    <property type="entry name" value="small_GTP"/>
    <property type="match status" value="1"/>
</dbReference>
<dbReference type="InterPro" id="IPR005225">
    <property type="entry name" value="Small_GTP-bd"/>
</dbReference>
<evidence type="ECO:0000313" key="3">
    <source>
        <dbReference type="EMBL" id="KAA0153569.1"/>
    </source>
</evidence>
<evidence type="ECO:0000313" key="10">
    <source>
        <dbReference type="Proteomes" id="UP000325113"/>
    </source>
</evidence>
<dbReference type="Gene3D" id="3.40.50.300">
    <property type="entry name" value="P-loop containing nucleotide triphosphate hydrolases"/>
    <property type="match status" value="1"/>
</dbReference>
<dbReference type="SMART" id="SM00173">
    <property type="entry name" value="RAS"/>
    <property type="match status" value="1"/>
</dbReference>
<dbReference type="SUPFAM" id="SSF52540">
    <property type="entry name" value="P-loop containing nucleoside triphosphate hydrolases"/>
    <property type="match status" value="1"/>
</dbReference>
<dbReference type="PROSITE" id="PS51419">
    <property type="entry name" value="RAB"/>
    <property type="match status" value="1"/>
</dbReference>
<dbReference type="GO" id="GO:0003924">
    <property type="term" value="F:GTPase activity"/>
    <property type="evidence" value="ECO:0007669"/>
    <property type="project" value="InterPro"/>
</dbReference>
<dbReference type="Proteomes" id="UP000325113">
    <property type="component" value="Unassembled WGS sequence"/>
</dbReference>
<dbReference type="OrthoDB" id="6585768at2759"/>
<protein>
    <recommendedName>
        <fullName evidence="11">Septum-promoting GTP-binding protein 1</fullName>
    </recommendedName>
</protein>
<dbReference type="AlphaFoldDB" id="A0A5A8DJR7"/>
<dbReference type="SMART" id="SM00174">
    <property type="entry name" value="RHO"/>
    <property type="match status" value="1"/>
</dbReference>
<dbReference type="EMBL" id="VLTM01000049">
    <property type="protein sequence ID" value="KAA0159978.1"/>
    <property type="molecule type" value="Genomic_DNA"/>
</dbReference>
<dbReference type="PANTHER" id="PTHR47978">
    <property type="match status" value="1"/>
</dbReference>
<evidence type="ECO:0000313" key="9">
    <source>
        <dbReference type="Proteomes" id="UP000324907"/>
    </source>
</evidence>
<evidence type="ECO:0000313" key="7">
    <source>
        <dbReference type="Proteomes" id="UP000322899"/>
    </source>
</evidence>
<dbReference type="FunFam" id="3.40.50.300:FF:001447">
    <property type="entry name" value="Ras-related protein Rab-1B"/>
    <property type="match status" value="1"/>
</dbReference>
<dbReference type="Proteomes" id="UP000324907">
    <property type="component" value="Unassembled WGS sequence"/>
</dbReference>
<evidence type="ECO:0000313" key="5">
    <source>
        <dbReference type="EMBL" id="KAA0162554.1"/>
    </source>
</evidence>
<gene>
    <name evidence="6" type="ORF">FNF27_07634</name>
    <name evidence="5" type="ORF">FNF28_04647</name>
    <name evidence="3" type="ORF">FNF29_02957</name>
    <name evidence="4" type="ORF">FNF31_04623</name>
</gene>